<reference evidence="1" key="1">
    <citation type="submission" date="2021-07" db="EMBL/GenBank/DDBJ databases">
        <authorList>
            <person name="Branca A.L. A."/>
        </authorList>
    </citation>
    <scope>NUCLEOTIDE SEQUENCE</scope>
</reference>
<protein>
    <submittedName>
        <fullName evidence="1">Uncharacterized protein</fullName>
    </submittedName>
</protein>
<dbReference type="InterPro" id="IPR046670">
    <property type="entry name" value="DUF6540"/>
</dbReference>
<dbReference type="AlphaFoldDB" id="A0A9W4HWH0"/>
<organism evidence="1 2">
    <name type="scientific">Penicillium olsonii</name>
    <dbReference type="NCBI Taxonomy" id="99116"/>
    <lineage>
        <taxon>Eukaryota</taxon>
        <taxon>Fungi</taxon>
        <taxon>Dikarya</taxon>
        <taxon>Ascomycota</taxon>
        <taxon>Pezizomycotina</taxon>
        <taxon>Eurotiomycetes</taxon>
        <taxon>Eurotiomycetidae</taxon>
        <taxon>Eurotiales</taxon>
        <taxon>Aspergillaceae</taxon>
        <taxon>Penicillium</taxon>
    </lineage>
</organism>
<dbReference type="Proteomes" id="UP001153618">
    <property type="component" value="Unassembled WGS sequence"/>
</dbReference>
<dbReference type="Pfam" id="PF20174">
    <property type="entry name" value="DUF6540"/>
    <property type="match status" value="1"/>
</dbReference>
<gene>
    <name evidence="1" type="ORF">POLS_LOCUS5976</name>
</gene>
<accession>A0A9W4HWH0</accession>
<comment type="caution">
    <text evidence="1">The sequence shown here is derived from an EMBL/GenBank/DDBJ whole genome shotgun (WGS) entry which is preliminary data.</text>
</comment>
<name>A0A9W4HWH0_PENOL</name>
<evidence type="ECO:0000313" key="2">
    <source>
        <dbReference type="Proteomes" id="UP001153618"/>
    </source>
</evidence>
<dbReference type="EMBL" id="CAJVOS010000031">
    <property type="protein sequence ID" value="CAG8147284.1"/>
    <property type="molecule type" value="Genomic_DNA"/>
</dbReference>
<proteinExistence type="predicted"/>
<keyword evidence="2" id="KW-1185">Reference proteome</keyword>
<dbReference type="OrthoDB" id="4135672at2759"/>
<evidence type="ECO:0000313" key="1">
    <source>
        <dbReference type="EMBL" id="CAG8147284.1"/>
    </source>
</evidence>
<sequence>MLLKVYTTESIGAPRNHIAICIETAPDEDAGWLYHVTGTILNGMEYTPRETPNPAHLPEYVPSSIKQIATIEEDNLDKFVKEVCLAVPPPRAQVTLRGTRLYPGTPLYRCGDWLKDVQEMAFQKGIFNSP</sequence>